<name>A0A2P2HWQ6_9CRUS</name>
<dbReference type="AlphaFoldDB" id="A0A2P2HWQ6"/>
<comment type="function">
    <text evidence="9">Binds to single and double-stranded DNA and exhibits DNA-dependent ATPase activity. Underwinds duplex DNA.</text>
</comment>
<evidence type="ECO:0000259" key="11">
    <source>
        <dbReference type="PROSITE" id="PS50162"/>
    </source>
</evidence>
<dbReference type="FunFam" id="1.10.150.20:FF:000008">
    <property type="entry name" value="DNA repair protein RAD51 homolog"/>
    <property type="match status" value="1"/>
</dbReference>
<feature type="domain" description="RecA family profile 2" evidence="12">
    <location>
        <begin position="284"/>
        <end position="347"/>
    </location>
</feature>
<keyword evidence="3 8" id="KW-0547">Nucleotide-binding</keyword>
<keyword evidence="9" id="KW-0238">DNA-binding</keyword>
<accession>A0A2P2HWQ6</accession>
<dbReference type="NCBIfam" id="TIGR02239">
    <property type="entry name" value="recomb_RAD51"/>
    <property type="match status" value="1"/>
</dbReference>
<dbReference type="InterPro" id="IPR010995">
    <property type="entry name" value="DNA_repair_Rad51/TF_NusA_a-hlx"/>
</dbReference>
<dbReference type="CDD" id="cd19513">
    <property type="entry name" value="Rad51"/>
    <property type="match status" value="1"/>
</dbReference>
<comment type="similarity">
    <text evidence="2 9">Belongs to the RecA family. RAD51 subfamily.</text>
</comment>
<evidence type="ECO:0000256" key="10">
    <source>
        <dbReference type="SAM" id="MobiDB-lite"/>
    </source>
</evidence>
<feature type="compositionally biased region" description="Low complexity" evidence="10">
    <location>
        <begin position="8"/>
        <end position="20"/>
    </location>
</feature>
<evidence type="ECO:0000256" key="4">
    <source>
        <dbReference type="ARBA" id="ARBA00022840"/>
    </source>
</evidence>
<dbReference type="InterPro" id="IPR020587">
    <property type="entry name" value="RecA_monomer-monomer_interface"/>
</dbReference>
<dbReference type="EMBL" id="IACT01000292">
    <property type="protein sequence ID" value="LAC19718.1"/>
    <property type="molecule type" value="mRNA"/>
</dbReference>
<dbReference type="GO" id="GO:0042148">
    <property type="term" value="P:DNA strand invasion"/>
    <property type="evidence" value="ECO:0007669"/>
    <property type="project" value="TreeGrafter"/>
</dbReference>
<dbReference type="Gene3D" id="1.10.150.20">
    <property type="entry name" value="5' to 3' exonuclease, C-terminal subdomain"/>
    <property type="match status" value="1"/>
</dbReference>
<dbReference type="PROSITE" id="PS50163">
    <property type="entry name" value="RECA_3"/>
    <property type="match status" value="1"/>
</dbReference>
<dbReference type="GO" id="GO:0000794">
    <property type="term" value="C:condensed nuclear chromosome"/>
    <property type="evidence" value="ECO:0007669"/>
    <property type="project" value="TreeGrafter"/>
</dbReference>
<evidence type="ECO:0000256" key="3">
    <source>
        <dbReference type="ARBA" id="ARBA00022741"/>
    </source>
</evidence>
<dbReference type="FunFam" id="3.40.50.300:FF:000092">
    <property type="entry name" value="DNA repair protein Rad51 homolog"/>
    <property type="match status" value="1"/>
</dbReference>
<dbReference type="PIRSF" id="PIRSF005856">
    <property type="entry name" value="Rad51"/>
    <property type="match status" value="1"/>
</dbReference>
<feature type="domain" description="RecA family profile 1" evidence="11">
    <location>
        <begin position="105"/>
        <end position="276"/>
    </location>
</feature>
<dbReference type="GO" id="GO:0003697">
    <property type="term" value="F:single-stranded DNA binding"/>
    <property type="evidence" value="ECO:0007669"/>
    <property type="project" value="InterPro"/>
</dbReference>
<dbReference type="GO" id="GO:1990426">
    <property type="term" value="P:mitotic recombination-dependent replication fork processing"/>
    <property type="evidence" value="ECO:0007669"/>
    <property type="project" value="InterPro"/>
</dbReference>
<dbReference type="SUPFAM" id="SSF52540">
    <property type="entry name" value="P-loop containing nucleoside triphosphate hydrolases"/>
    <property type="match status" value="1"/>
</dbReference>
<keyword evidence="9" id="KW-0233">DNA recombination</keyword>
<dbReference type="GO" id="GO:0000150">
    <property type="term" value="F:DNA strand exchange activity"/>
    <property type="evidence" value="ECO:0007669"/>
    <property type="project" value="InterPro"/>
</dbReference>
<evidence type="ECO:0000256" key="8">
    <source>
        <dbReference type="RuleBase" id="RU003422"/>
    </source>
</evidence>
<dbReference type="Gene3D" id="3.40.50.300">
    <property type="entry name" value="P-loop containing nucleotide triphosphate hydrolases"/>
    <property type="match status" value="1"/>
</dbReference>
<dbReference type="GO" id="GO:0005524">
    <property type="term" value="F:ATP binding"/>
    <property type="evidence" value="ECO:0007669"/>
    <property type="project" value="UniProtKB-KW"/>
</dbReference>
<dbReference type="PANTHER" id="PTHR22942:SF39">
    <property type="entry name" value="DNA REPAIR PROTEIN RAD51 HOMOLOG 1"/>
    <property type="match status" value="1"/>
</dbReference>
<evidence type="ECO:0000256" key="6">
    <source>
        <dbReference type="ARBA" id="ARBA00056736"/>
    </source>
</evidence>
<dbReference type="InterPro" id="IPR011941">
    <property type="entry name" value="DNA_recomb/repair_Rad51"/>
</dbReference>
<comment type="subcellular location">
    <subcellularLocation>
        <location evidence="1 9">Nucleus</location>
    </subcellularLocation>
</comment>
<comment type="subunit">
    <text evidence="7">Forms linear homooligomers, giving rise to a RAD51 nucleoprotein filament, which is essential for strand-pairing reactions during DNA recombination.</text>
</comment>
<keyword evidence="9" id="KW-0234">DNA repair</keyword>
<comment type="function">
    <text evidence="6">Plays an important role in homologous strand exchange, a key step in DNA repair through homologous recombination (HR). Binds to single-stranded DNA in an ATP-dependent manner to form nucleoprotein filaments which are essential for the homology search and strand exchange. Catalyzes the recognition of homology and strand exchange between homologous DNA partners to form a joint molecule between a processed DNA break and the repair template. Recruited to resolve stalled replication forks during replication stress. Also involved in interstrand cross-link repair.</text>
</comment>
<dbReference type="GO" id="GO:0003690">
    <property type="term" value="F:double-stranded DNA binding"/>
    <property type="evidence" value="ECO:0007669"/>
    <property type="project" value="InterPro"/>
</dbReference>
<dbReference type="GO" id="GO:0000730">
    <property type="term" value="P:DNA recombinase assembly"/>
    <property type="evidence" value="ECO:0007669"/>
    <property type="project" value="TreeGrafter"/>
</dbReference>
<dbReference type="InterPro" id="IPR013632">
    <property type="entry name" value="Rad51_C"/>
</dbReference>
<evidence type="ECO:0000313" key="13">
    <source>
        <dbReference type="EMBL" id="LAB66006.1"/>
    </source>
</evidence>
<dbReference type="SUPFAM" id="SSF47794">
    <property type="entry name" value="Rad51 N-terminal domain-like"/>
    <property type="match status" value="1"/>
</dbReference>
<evidence type="ECO:0000256" key="5">
    <source>
        <dbReference type="ARBA" id="ARBA00023242"/>
    </source>
</evidence>
<evidence type="ECO:0000256" key="2">
    <source>
        <dbReference type="ARBA" id="ARBA00007095"/>
    </source>
</evidence>
<reference evidence="14" key="1">
    <citation type="submission" date="2017-11" db="EMBL/GenBank/DDBJ databases">
        <title>The sensing device of the deep-sea amphipod.</title>
        <authorList>
            <person name="Kobayashi H."/>
            <person name="Nagahama T."/>
            <person name="Arai W."/>
            <person name="Sasagawa Y."/>
            <person name="Umeda M."/>
            <person name="Hayashi T."/>
            <person name="Nikaido I."/>
            <person name="Watanabe H."/>
            <person name="Oguri K."/>
            <person name="Kitazato H."/>
            <person name="Fujioka K."/>
            <person name="Kido Y."/>
            <person name="Takami H."/>
        </authorList>
    </citation>
    <scope>NUCLEOTIDE SEQUENCE</scope>
    <source>
        <tissue evidence="14">Whole body</tissue>
    </source>
</reference>
<dbReference type="GO" id="GO:0006312">
    <property type="term" value="P:mitotic recombination"/>
    <property type="evidence" value="ECO:0007669"/>
    <property type="project" value="TreeGrafter"/>
</dbReference>
<dbReference type="Pfam" id="PF14520">
    <property type="entry name" value="HHH_5"/>
    <property type="match status" value="1"/>
</dbReference>
<dbReference type="PANTHER" id="PTHR22942">
    <property type="entry name" value="RECA/RAD51/RADA DNA STRAND-PAIRING FAMILY MEMBER"/>
    <property type="match status" value="1"/>
</dbReference>
<keyword evidence="5 9" id="KW-0539">Nucleus</keyword>
<feature type="region of interest" description="Disordered" evidence="10">
    <location>
        <begin position="1"/>
        <end position="22"/>
    </location>
</feature>
<keyword evidence="4 8" id="KW-0067">ATP-binding</keyword>
<evidence type="ECO:0000313" key="14">
    <source>
        <dbReference type="EMBL" id="LAC19718.1"/>
    </source>
</evidence>
<dbReference type="SMART" id="SM00382">
    <property type="entry name" value="AAA"/>
    <property type="match status" value="1"/>
</dbReference>
<dbReference type="EMBL" id="IACF01000206">
    <property type="protein sequence ID" value="LAB66006.1"/>
    <property type="molecule type" value="mRNA"/>
</dbReference>
<dbReference type="InterPro" id="IPR020588">
    <property type="entry name" value="RecA_ATP-bd"/>
</dbReference>
<reference evidence="13" key="2">
    <citation type="journal article" date="2018" name="Biosci. Biotechnol. Biochem.">
        <title>Polysaccharide hydrolase of the hadal zone amphipods Hirondellea gigas.</title>
        <authorList>
            <person name="Kobayashi H."/>
            <person name="Nagahama T."/>
            <person name="Arai W."/>
            <person name="Sasagawa Y."/>
            <person name="Umeda M."/>
            <person name="Hayashi T."/>
            <person name="Nikaido I."/>
            <person name="Watanabe H."/>
            <person name="Oguri K."/>
            <person name="Kitazato H."/>
            <person name="Fujioka K."/>
            <person name="Kido Y."/>
            <person name="Takami H."/>
        </authorList>
    </citation>
    <scope>NUCLEOTIDE SEQUENCE</scope>
    <source>
        <tissue evidence="13">Whole body</tissue>
    </source>
</reference>
<dbReference type="PROSITE" id="PS50162">
    <property type="entry name" value="RECA_2"/>
    <property type="match status" value="1"/>
</dbReference>
<dbReference type="GO" id="GO:0070192">
    <property type="term" value="P:chromosome organization involved in meiotic cell cycle"/>
    <property type="evidence" value="ECO:0007669"/>
    <property type="project" value="TreeGrafter"/>
</dbReference>
<evidence type="ECO:0000256" key="9">
    <source>
        <dbReference type="RuleBase" id="RU364139"/>
    </source>
</evidence>
<dbReference type="GO" id="GO:0140664">
    <property type="term" value="F:ATP-dependent DNA damage sensor activity"/>
    <property type="evidence" value="ECO:0007669"/>
    <property type="project" value="InterPro"/>
</dbReference>
<protein>
    <recommendedName>
        <fullName evidence="9">DNA repair protein RAD51 homolog</fullName>
    </recommendedName>
</protein>
<dbReference type="NCBIfam" id="NF003301">
    <property type="entry name" value="PRK04301.1"/>
    <property type="match status" value="1"/>
</dbReference>
<proteinExistence type="evidence at transcript level"/>
<evidence type="ECO:0000256" key="1">
    <source>
        <dbReference type="ARBA" id="ARBA00004123"/>
    </source>
</evidence>
<evidence type="ECO:0000259" key="12">
    <source>
        <dbReference type="PROSITE" id="PS50163"/>
    </source>
</evidence>
<dbReference type="InterPro" id="IPR003593">
    <property type="entry name" value="AAA+_ATPase"/>
</dbReference>
<dbReference type="InterPro" id="IPR016467">
    <property type="entry name" value="DNA_recomb/repair_RecA-like"/>
</dbReference>
<dbReference type="GO" id="GO:0007131">
    <property type="term" value="P:reciprocal meiotic recombination"/>
    <property type="evidence" value="ECO:0007669"/>
    <property type="project" value="TreeGrafter"/>
</dbReference>
<dbReference type="Pfam" id="PF08423">
    <property type="entry name" value="Rad51"/>
    <property type="match status" value="1"/>
</dbReference>
<organism evidence="13">
    <name type="scientific">Hirondellea gigas</name>
    <dbReference type="NCBI Taxonomy" id="1518452"/>
    <lineage>
        <taxon>Eukaryota</taxon>
        <taxon>Metazoa</taxon>
        <taxon>Ecdysozoa</taxon>
        <taxon>Arthropoda</taxon>
        <taxon>Crustacea</taxon>
        <taxon>Multicrustacea</taxon>
        <taxon>Malacostraca</taxon>
        <taxon>Eumalacostraca</taxon>
        <taxon>Peracarida</taxon>
        <taxon>Amphipoda</taxon>
        <taxon>Amphilochidea</taxon>
        <taxon>Lysianassida</taxon>
        <taxon>Lysianassidira</taxon>
        <taxon>Lysianassoidea</taxon>
        <taxon>Lysianassidae</taxon>
        <taxon>Hirondellea</taxon>
    </lineage>
</organism>
<evidence type="ECO:0000256" key="7">
    <source>
        <dbReference type="ARBA" id="ARBA00062901"/>
    </source>
</evidence>
<sequence length="347" mass="37406">MSAQQERASSSTATVAATTTTEDEEHVGPLLIVRLEQHGVSTADIKKLQEAGYCTVEAVAFAPKKSLLVIKGISEAKADKIIAEAAKLVPMGFTTATEVHQKRSEIIQLTTGSKELDKLLGGGIETGSITELFGEFRTGKTQLCHTLAVTCQLPIEMGGGEGKCLYVDTEGTFRPERLLATAERYGLNGADVLDNVAYARAYNSDHQSQLLVQAAAMMTEARYALLIVDSAMALYRTDYAGRGELSARQMHLARFLRMLLRLADEFGVGVVITNQVVAQVDGASAMFSADPKKPIGGNIMAHASTTRLYLRKGRGETRICKIYDSPCLPESEAMFGIYADGIGDTKD</sequence>
<dbReference type="InterPro" id="IPR027417">
    <property type="entry name" value="P-loop_NTPase"/>
</dbReference>
<keyword evidence="9" id="KW-0227">DNA damage</keyword>